<dbReference type="PANTHER" id="PTHR33463:SF217">
    <property type="entry name" value="DISEASE RESISTANCE PROTEIN RPS2-LIKE"/>
    <property type="match status" value="1"/>
</dbReference>
<dbReference type="Gene3D" id="3.80.10.10">
    <property type="entry name" value="Ribonuclease Inhibitor"/>
    <property type="match status" value="1"/>
</dbReference>
<name>A0AAV5MPN5_9ROSI</name>
<dbReference type="InterPro" id="IPR032675">
    <property type="entry name" value="LRR_dom_sf"/>
</dbReference>
<dbReference type="EMBL" id="BPVZ01000434">
    <property type="protein sequence ID" value="GKV51104.1"/>
    <property type="molecule type" value="Genomic_DNA"/>
</dbReference>
<evidence type="ECO:0000313" key="4">
    <source>
        <dbReference type="Proteomes" id="UP001054252"/>
    </source>
</evidence>
<accession>A0AAV5MPN5</accession>
<feature type="domain" description="Disease resistance protein At4g27190-like leucine-rich repeats" evidence="2">
    <location>
        <begin position="103"/>
        <end position="184"/>
    </location>
</feature>
<evidence type="ECO:0000259" key="2">
    <source>
        <dbReference type="Pfam" id="PF23247"/>
    </source>
</evidence>
<dbReference type="Proteomes" id="UP001054252">
    <property type="component" value="Unassembled WGS sequence"/>
</dbReference>
<keyword evidence="4" id="KW-1185">Reference proteome</keyword>
<dbReference type="Pfam" id="PF23247">
    <property type="entry name" value="LRR_RPS2"/>
    <property type="match status" value="2"/>
</dbReference>
<dbReference type="InterPro" id="IPR057135">
    <property type="entry name" value="At4g27190-like_LRR"/>
</dbReference>
<gene>
    <name evidence="3" type="ORF">SLEP1_g57779</name>
</gene>
<organism evidence="3 4">
    <name type="scientific">Rubroshorea leprosula</name>
    <dbReference type="NCBI Taxonomy" id="152421"/>
    <lineage>
        <taxon>Eukaryota</taxon>
        <taxon>Viridiplantae</taxon>
        <taxon>Streptophyta</taxon>
        <taxon>Embryophyta</taxon>
        <taxon>Tracheophyta</taxon>
        <taxon>Spermatophyta</taxon>
        <taxon>Magnoliopsida</taxon>
        <taxon>eudicotyledons</taxon>
        <taxon>Gunneridae</taxon>
        <taxon>Pentapetalae</taxon>
        <taxon>rosids</taxon>
        <taxon>malvids</taxon>
        <taxon>Malvales</taxon>
        <taxon>Dipterocarpaceae</taxon>
        <taxon>Rubroshorea</taxon>
    </lineage>
</organism>
<evidence type="ECO:0000313" key="3">
    <source>
        <dbReference type="EMBL" id="GKV51104.1"/>
    </source>
</evidence>
<dbReference type="AlphaFoldDB" id="A0AAV5MPN5"/>
<comment type="caution">
    <text evidence="3">The sequence shown here is derived from an EMBL/GenBank/DDBJ whole genome shotgun (WGS) entry which is preliminary data.</text>
</comment>
<dbReference type="SUPFAM" id="SSF52047">
    <property type="entry name" value="RNI-like"/>
    <property type="match status" value="1"/>
</dbReference>
<dbReference type="PANTHER" id="PTHR33463">
    <property type="entry name" value="NB-ARC DOMAIN-CONTAINING PROTEIN-RELATED"/>
    <property type="match status" value="1"/>
</dbReference>
<protein>
    <recommendedName>
        <fullName evidence="2">Disease resistance protein At4g27190-like leucine-rich repeats domain-containing protein</fullName>
    </recommendedName>
</protein>
<sequence length="247" mass="28445">KLERVTLVDLPALKSIYSGSTTVLICDSLKRIEIEHCKEIESVFWTGFNPLSTLKHLKLRNLINLKSVFDEEVLGLSARPTNFKTIYVADCHKLKTVFSSGWLLGYFQSLETIQVYSCHQMEELISSSTYEEKEVLEEITLPKLQRLQLSRLPELKSICSSSSVLICDSMNGLLIRGCKKLKRIPLRLSSLDNGQPSSLKEIDVDTKKHWESLEWDQSNAKDVLFTFCKFHRDSNNDIDEEEKRNVW</sequence>
<feature type="non-terminal residue" evidence="3">
    <location>
        <position position="1"/>
    </location>
</feature>
<dbReference type="InterPro" id="IPR050905">
    <property type="entry name" value="Plant_NBS-LRR"/>
</dbReference>
<proteinExistence type="predicted"/>
<feature type="domain" description="Disease resistance protein At4g27190-like leucine-rich repeats" evidence="2">
    <location>
        <begin position="51"/>
        <end position="100"/>
    </location>
</feature>
<reference evidence="3 4" key="1">
    <citation type="journal article" date="2021" name="Commun. Biol.">
        <title>The genome of Shorea leprosula (Dipterocarpaceae) highlights the ecological relevance of drought in aseasonal tropical rainforests.</title>
        <authorList>
            <person name="Ng K.K.S."/>
            <person name="Kobayashi M.J."/>
            <person name="Fawcett J.A."/>
            <person name="Hatakeyama M."/>
            <person name="Paape T."/>
            <person name="Ng C.H."/>
            <person name="Ang C.C."/>
            <person name="Tnah L.H."/>
            <person name="Lee C.T."/>
            <person name="Nishiyama T."/>
            <person name="Sese J."/>
            <person name="O'Brien M.J."/>
            <person name="Copetti D."/>
            <person name="Mohd Noor M.I."/>
            <person name="Ong R.C."/>
            <person name="Putra M."/>
            <person name="Sireger I.Z."/>
            <person name="Indrioko S."/>
            <person name="Kosugi Y."/>
            <person name="Izuno A."/>
            <person name="Isagi Y."/>
            <person name="Lee S.L."/>
            <person name="Shimizu K.K."/>
        </authorList>
    </citation>
    <scope>NUCLEOTIDE SEQUENCE [LARGE SCALE GENOMIC DNA]</scope>
    <source>
        <strain evidence="3">214</strain>
    </source>
</reference>
<evidence type="ECO:0000256" key="1">
    <source>
        <dbReference type="ARBA" id="ARBA00022821"/>
    </source>
</evidence>
<keyword evidence="1" id="KW-0611">Plant defense</keyword>